<reference evidence="18" key="1">
    <citation type="submission" date="2022-02" db="EMBL/GenBank/DDBJ databases">
        <authorList>
            <person name="Henning P.M."/>
            <person name="McCubbin A.G."/>
            <person name="Shore J.S."/>
        </authorList>
    </citation>
    <scope>NUCLEOTIDE SEQUENCE</scope>
    <source>
        <strain evidence="18">F60SS</strain>
        <tissue evidence="18">Leaves</tissue>
    </source>
</reference>
<evidence type="ECO:0000256" key="12">
    <source>
        <dbReference type="ARBA" id="ARBA00048057"/>
    </source>
</evidence>
<dbReference type="GO" id="GO:0017040">
    <property type="term" value="F:N-acylsphingosine amidohydrolase activity"/>
    <property type="evidence" value="ECO:0007669"/>
    <property type="project" value="UniProtKB-UniRule"/>
</dbReference>
<dbReference type="InterPro" id="IPR031331">
    <property type="entry name" value="NEUT/ALK_ceramidase_C"/>
</dbReference>
<keyword evidence="15" id="KW-0443">Lipid metabolism</keyword>
<evidence type="ECO:0000256" key="13">
    <source>
        <dbReference type="PIRSR" id="PIRSR606823-1"/>
    </source>
</evidence>
<gene>
    <name evidence="18" type="primary">NCER1</name>
    <name evidence="18" type="ORF">Tsubulata_027258</name>
</gene>
<keyword evidence="8" id="KW-0256">Endoplasmic reticulum</keyword>
<dbReference type="GO" id="GO:0046514">
    <property type="term" value="P:ceramide catabolic process"/>
    <property type="evidence" value="ECO:0007669"/>
    <property type="project" value="InterPro"/>
</dbReference>
<name>A0A9Q0FW54_9ROSI</name>
<comment type="subcellular location">
    <subcellularLocation>
        <location evidence="1">Endoplasmic reticulum</location>
    </subcellularLocation>
    <subcellularLocation>
        <location evidence="2">Golgi apparatus</location>
    </subcellularLocation>
    <subcellularLocation>
        <location evidence="3">Secreted</location>
    </subcellularLocation>
</comment>
<keyword evidence="14" id="KW-0862">Zinc</keyword>
<evidence type="ECO:0000259" key="17">
    <source>
        <dbReference type="Pfam" id="PF17048"/>
    </source>
</evidence>
<dbReference type="Proteomes" id="UP001141552">
    <property type="component" value="Unassembled WGS sequence"/>
</dbReference>
<evidence type="ECO:0000256" key="2">
    <source>
        <dbReference type="ARBA" id="ARBA00004555"/>
    </source>
</evidence>
<evidence type="ECO:0000256" key="9">
    <source>
        <dbReference type="ARBA" id="ARBA00022919"/>
    </source>
</evidence>
<comment type="similarity">
    <text evidence="4 15">Belongs to the neutral ceramidase family.</text>
</comment>
<dbReference type="PANTHER" id="PTHR12670">
    <property type="entry name" value="CERAMIDASE"/>
    <property type="match status" value="1"/>
</dbReference>
<dbReference type="GO" id="GO:0042759">
    <property type="term" value="P:long-chain fatty acid biosynthetic process"/>
    <property type="evidence" value="ECO:0007669"/>
    <property type="project" value="TreeGrafter"/>
</dbReference>
<dbReference type="FunFam" id="2.60.40.2300:FF:000002">
    <property type="entry name" value="Neutral/alkaline non-lysosomal ceramidase"/>
    <property type="match status" value="1"/>
</dbReference>
<dbReference type="Gene3D" id="2.60.40.2300">
    <property type="entry name" value="Neutral/alkaline non-lysosomal ceramidase, C-terminal domain"/>
    <property type="match status" value="1"/>
</dbReference>
<protein>
    <recommendedName>
        <fullName evidence="15">Neutral ceramidase</fullName>
        <ecNumber evidence="15">3.5.1.23</ecNumber>
    </recommendedName>
</protein>
<feature type="binding site" evidence="14">
    <location>
        <position position="202"/>
    </location>
    <ligand>
        <name>Zn(2+)</name>
        <dbReference type="ChEBI" id="CHEBI:29105"/>
    </ligand>
</feature>
<keyword evidence="19" id="KW-1185">Reference proteome</keyword>
<dbReference type="InterPro" id="IPR038445">
    <property type="entry name" value="NCDase_C_sf"/>
</dbReference>
<comment type="caution">
    <text evidence="18">The sequence shown here is derived from an EMBL/GenBank/DDBJ whole genome shotgun (WGS) entry which is preliminary data.</text>
</comment>
<evidence type="ECO:0000256" key="4">
    <source>
        <dbReference type="ARBA" id="ARBA00009835"/>
    </source>
</evidence>
<dbReference type="GO" id="GO:0046512">
    <property type="term" value="P:sphingosine biosynthetic process"/>
    <property type="evidence" value="ECO:0007669"/>
    <property type="project" value="TreeGrafter"/>
</dbReference>
<dbReference type="AlphaFoldDB" id="A0A9Q0FW54"/>
<dbReference type="Pfam" id="PF04734">
    <property type="entry name" value="Ceramidase_alk"/>
    <property type="match status" value="1"/>
</dbReference>
<dbReference type="GO" id="GO:0034599">
    <property type="term" value="P:cellular response to oxidative stress"/>
    <property type="evidence" value="ECO:0007669"/>
    <property type="project" value="UniProtKB-ARBA"/>
</dbReference>
<dbReference type="GO" id="GO:0016020">
    <property type="term" value="C:membrane"/>
    <property type="evidence" value="ECO:0007669"/>
    <property type="project" value="GOC"/>
</dbReference>
<accession>A0A9Q0FW54</accession>
<dbReference type="OrthoDB" id="191371at2759"/>
<evidence type="ECO:0000256" key="3">
    <source>
        <dbReference type="ARBA" id="ARBA00004613"/>
    </source>
</evidence>
<dbReference type="GO" id="GO:0005783">
    <property type="term" value="C:endoplasmic reticulum"/>
    <property type="evidence" value="ECO:0007669"/>
    <property type="project" value="UniProtKB-SubCell"/>
</dbReference>
<evidence type="ECO:0000256" key="15">
    <source>
        <dbReference type="RuleBase" id="RU366019"/>
    </source>
</evidence>
<evidence type="ECO:0000256" key="6">
    <source>
        <dbReference type="ARBA" id="ARBA00022729"/>
    </source>
</evidence>
<dbReference type="EMBL" id="JAKUCV010003504">
    <property type="protein sequence ID" value="KAJ4838632.1"/>
    <property type="molecule type" value="Genomic_DNA"/>
</dbReference>
<dbReference type="Pfam" id="PF17048">
    <property type="entry name" value="Ceramidse_alk_C"/>
    <property type="match status" value="1"/>
</dbReference>
<evidence type="ECO:0000313" key="19">
    <source>
        <dbReference type="Proteomes" id="UP001141552"/>
    </source>
</evidence>
<dbReference type="InterPro" id="IPR006823">
    <property type="entry name" value="Ceramidase_alk"/>
</dbReference>
<dbReference type="GO" id="GO:0005576">
    <property type="term" value="C:extracellular region"/>
    <property type="evidence" value="ECO:0007669"/>
    <property type="project" value="UniProtKB-SubCell"/>
</dbReference>
<dbReference type="EC" id="3.5.1.23" evidence="15"/>
<proteinExistence type="inferred from homology"/>
<dbReference type="InterPro" id="IPR031329">
    <property type="entry name" value="NEUT/ALK_ceramidase_N"/>
</dbReference>
<comment type="catalytic activity">
    <reaction evidence="12 15">
        <text>an N-acylsphing-4-enine + H2O = sphing-4-enine + a fatty acid</text>
        <dbReference type="Rhea" id="RHEA:20856"/>
        <dbReference type="ChEBI" id="CHEBI:15377"/>
        <dbReference type="ChEBI" id="CHEBI:28868"/>
        <dbReference type="ChEBI" id="CHEBI:52639"/>
        <dbReference type="ChEBI" id="CHEBI:57756"/>
        <dbReference type="EC" id="3.5.1.23"/>
    </reaction>
</comment>
<reference evidence="18" key="2">
    <citation type="journal article" date="2023" name="Plants (Basel)">
        <title>Annotation of the Turnera subulata (Passifloraceae) Draft Genome Reveals the S-Locus Evolved after the Divergence of Turneroideae from Passifloroideae in a Stepwise Manner.</title>
        <authorList>
            <person name="Henning P.M."/>
            <person name="Roalson E.H."/>
            <person name="Mir W."/>
            <person name="McCubbin A.G."/>
            <person name="Shore J.S."/>
        </authorList>
    </citation>
    <scope>NUCLEOTIDE SEQUENCE</scope>
    <source>
        <strain evidence="18">F60SS</strain>
    </source>
</reference>
<keyword evidence="9 15" id="KW-0746">Sphingolipid metabolism</keyword>
<evidence type="ECO:0000256" key="11">
    <source>
        <dbReference type="ARBA" id="ARBA00023180"/>
    </source>
</evidence>
<sequence>MDGGCGASSDSKYLIGLGSYDITGPAADVNMMGYANTDQVTSGIHFRLRARAFIVAEPNGKRVAFVNLDACMASQLVTIKVLERLKARYGDGVYTEANVAISGIHTHAGPGGYLQYVSFDVIVDGIEKSIIQAHENLRPGSIFVNKGELLDAGVNRSPSAYLNNPSQERGKYKYDVDKEMMLLKFVDDEWGPVGSFNWFATHGTSMSRTNSLISGDNKGAAARFMEDWFEHSRAGSSQAYQSLLELAASFQSSPGRPATKSLSMARRVRGALRQAEKPGFVSAFCQSNCGDVSPNVLGAFCIDTGLPCDFNQSTCGGKNELCYGRGPGSDEFESTRIIGERQFKKAVDLFNQASDKVNGRIDYRHTYVDFSQLEVTLPKQDAGSEVVKTCPAAMGFAFAAGTTDGPGAFDFKQGDDKGNAFWKLVRNLLKTPDREQVDCQQPKPILLDTGEMKQPYDWAPSILPIQILRIGQLVILSVPGEFTTMAGRRLRDAVKAVLSSGGKEEFNSDIHSMKFRDMRQVKCRNGILFKAVAEKTSEYVATGGFGASTLYGPHTLSAYIQEFKKLATALTSGQTVVPGPQPPDLLDKQISLLTPVVMDATPRGVKFGDCSADVPRNSTFKRGDTVTVVFWSACPRNDLMTDGTFSLVEILQGKETWFPAYDDDDFCLRFKWSRPSKLSTRSQATIEWRIPESADPGVYRIRHFGAAKSLFGSIRHFTGSSSAFVVV</sequence>
<feature type="active site" description="Nucleophile" evidence="13">
    <location>
        <position position="293"/>
    </location>
</feature>
<feature type="domain" description="Neutral/alkaline non-lysosomal ceramidase N-terminal" evidence="16">
    <location>
        <begin position="13"/>
        <end position="561"/>
    </location>
</feature>
<dbReference type="GO" id="GO:0005794">
    <property type="term" value="C:Golgi apparatus"/>
    <property type="evidence" value="ECO:0007669"/>
    <property type="project" value="UniProtKB-SubCell"/>
</dbReference>
<evidence type="ECO:0000256" key="10">
    <source>
        <dbReference type="ARBA" id="ARBA00023034"/>
    </source>
</evidence>
<keyword evidence="14" id="KW-0479">Metal-binding</keyword>
<organism evidence="18 19">
    <name type="scientific">Turnera subulata</name>
    <dbReference type="NCBI Taxonomy" id="218843"/>
    <lineage>
        <taxon>Eukaryota</taxon>
        <taxon>Viridiplantae</taxon>
        <taxon>Streptophyta</taxon>
        <taxon>Embryophyta</taxon>
        <taxon>Tracheophyta</taxon>
        <taxon>Spermatophyta</taxon>
        <taxon>Magnoliopsida</taxon>
        <taxon>eudicotyledons</taxon>
        <taxon>Gunneridae</taxon>
        <taxon>Pentapetalae</taxon>
        <taxon>rosids</taxon>
        <taxon>fabids</taxon>
        <taxon>Malpighiales</taxon>
        <taxon>Passifloraceae</taxon>
        <taxon>Turnera</taxon>
    </lineage>
</organism>
<feature type="binding site" evidence="14">
    <location>
        <position position="481"/>
    </location>
    <ligand>
        <name>Zn(2+)</name>
        <dbReference type="ChEBI" id="CHEBI:29105"/>
    </ligand>
</feature>
<comment type="cofactor">
    <cofactor evidence="14">
        <name>Zn(2+)</name>
        <dbReference type="ChEBI" id="CHEBI:29105"/>
    </cofactor>
    <text evidence="14">Binds 1 zinc ion per subunit.</text>
</comment>
<evidence type="ECO:0000256" key="7">
    <source>
        <dbReference type="ARBA" id="ARBA00022801"/>
    </source>
</evidence>
<feature type="domain" description="Neutral/alkaline non-lysosomal ceramidase C-terminal" evidence="17">
    <location>
        <begin position="563"/>
        <end position="726"/>
    </location>
</feature>
<feature type="binding site" evidence="14">
    <location>
        <position position="105"/>
    </location>
    <ligand>
        <name>Zn(2+)</name>
        <dbReference type="ChEBI" id="CHEBI:29105"/>
    </ligand>
</feature>
<evidence type="ECO:0000256" key="14">
    <source>
        <dbReference type="PIRSR" id="PIRSR606823-2"/>
    </source>
</evidence>
<keyword evidence="6" id="KW-0732">Signal</keyword>
<evidence type="ECO:0000259" key="16">
    <source>
        <dbReference type="Pfam" id="PF04734"/>
    </source>
</evidence>
<dbReference type="PANTHER" id="PTHR12670:SF1">
    <property type="entry name" value="NEUTRAL CERAMIDASE"/>
    <property type="match status" value="1"/>
</dbReference>
<evidence type="ECO:0000313" key="18">
    <source>
        <dbReference type="EMBL" id="KAJ4838632.1"/>
    </source>
</evidence>
<evidence type="ECO:0000256" key="5">
    <source>
        <dbReference type="ARBA" id="ARBA00022525"/>
    </source>
</evidence>
<dbReference type="GO" id="GO:0046872">
    <property type="term" value="F:metal ion binding"/>
    <property type="evidence" value="ECO:0007669"/>
    <property type="project" value="UniProtKB-KW"/>
</dbReference>
<keyword evidence="7 15" id="KW-0378">Hydrolase</keyword>
<keyword evidence="5" id="KW-0964">Secreted</keyword>
<keyword evidence="11" id="KW-0325">Glycoprotein</keyword>
<evidence type="ECO:0000256" key="8">
    <source>
        <dbReference type="ARBA" id="ARBA00022824"/>
    </source>
</evidence>
<keyword evidence="10" id="KW-0333">Golgi apparatus</keyword>
<evidence type="ECO:0000256" key="1">
    <source>
        <dbReference type="ARBA" id="ARBA00004240"/>
    </source>
</evidence>